<comment type="catalytic activity">
    <reaction evidence="8">
        <text>L-seryl-tRNA(Sec) + selenophosphate + H(+) = L-selenocysteinyl-tRNA(Sec) + phosphate</text>
        <dbReference type="Rhea" id="RHEA:22728"/>
        <dbReference type="Rhea" id="RHEA-COMP:9742"/>
        <dbReference type="Rhea" id="RHEA-COMP:9743"/>
        <dbReference type="ChEBI" id="CHEBI:15378"/>
        <dbReference type="ChEBI" id="CHEBI:16144"/>
        <dbReference type="ChEBI" id="CHEBI:43474"/>
        <dbReference type="ChEBI" id="CHEBI:78533"/>
        <dbReference type="ChEBI" id="CHEBI:78573"/>
        <dbReference type="EC" id="2.9.1.1"/>
    </reaction>
</comment>
<dbReference type="PANTHER" id="PTHR32328:SF0">
    <property type="entry name" value="L-SERYL-TRNA(SEC) SELENIUM TRANSFERASE"/>
    <property type="match status" value="1"/>
</dbReference>
<reference evidence="11" key="1">
    <citation type="submission" date="2020-12" db="EMBL/GenBank/DDBJ databases">
        <title>Geomonas sp. Red875, isolated from river sediment.</title>
        <authorList>
            <person name="Xu Z."/>
            <person name="Zhang Z."/>
            <person name="Masuda Y."/>
            <person name="Itoh H."/>
            <person name="Senoo K."/>
        </authorList>
    </citation>
    <scope>NUCLEOTIDE SEQUENCE</scope>
    <source>
        <strain evidence="11">Red875</strain>
    </source>
</reference>
<dbReference type="GO" id="GO:0001514">
    <property type="term" value="P:selenocysteine incorporation"/>
    <property type="evidence" value="ECO:0007669"/>
    <property type="project" value="UniProtKB-UniRule"/>
</dbReference>
<comment type="similarity">
    <text evidence="7 8">Belongs to the SelA family.</text>
</comment>
<evidence type="ECO:0000256" key="3">
    <source>
        <dbReference type="ARBA" id="ARBA00022679"/>
    </source>
</evidence>
<keyword evidence="2 8" id="KW-0963">Cytoplasm</keyword>
<dbReference type="UniPathway" id="UPA00906">
    <property type="reaction ID" value="UER00896"/>
</dbReference>
<evidence type="ECO:0000313" key="11">
    <source>
        <dbReference type="EMBL" id="MBJ6724787.1"/>
    </source>
</evidence>
<dbReference type="NCBIfam" id="TIGR00474">
    <property type="entry name" value="selA"/>
    <property type="match status" value="1"/>
</dbReference>
<proteinExistence type="inferred from homology"/>
<keyword evidence="5 8" id="KW-0648">Protein biosynthesis</keyword>
<comment type="pathway">
    <text evidence="8">Aminoacyl-tRNA biosynthesis; selenocysteinyl-tRNA(Sec) biosynthesis; selenocysteinyl-tRNA(Sec) from L-seryl-tRNA(Sec) (bacterial route): step 1/1.</text>
</comment>
<keyword evidence="3 8" id="KW-0808">Transferase</keyword>
<feature type="domain" description="L-seryl-tRNA selenium transferase N-terminal" evidence="10">
    <location>
        <begin position="4"/>
        <end position="43"/>
    </location>
</feature>
<dbReference type="GO" id="GO:0005737">
    <property type="term" value="C:cytoplasm"/>
    <property type="evidence" value="ECO:0007669"/>
    <property type="project" value="UniProtKB-SubCell"/>
</dbReference>
<dbReference type="InterPro" id="IPR015421">
    <property type="entry name" value="PyrdxlP-dep_Trfase_major"/>
</dbReference>
<evidence type="ECO:0000256" key="9">
    <source>
        <dbReference type="PIRSR" id="PIRSR618319-50"/>
    </source>
</evidence>
<evidence type="ECO:0000313" key="12">
    <source>
        <dbReference type="Proteomes" id="UP000636888"/>
    </source>
</evidence>
<dbReference type="Pfam" id="PF03841">
    <property type="entry name" value="SelA"/>
    <property type="match status" value="1"/>
</dbReference>
<dbReference type="InterPro" id="IPR025862">
    <property type="entry name" value="SelA_trans_N_dom"/>
</dbReference>
<comment type="caution">
    <text evidence="11">The sequence shown here is derived from an EMBL/GenBank/DDBJ whole genome shotgun (WGS) entry which is preliminary data.</text>
</comment>
<evidence type="ECO:0000256" key="1">
    <source>
        <dbReference type="ARBA" id="ARBA00001933"/>
    </source>
</evidence>
<organism evidence="11 12">
    <name type="scientific">Geomesophilobacter sediminis</name>
    <dbReference type="NCBI Taxonomy" id="2798584"/>
    <lineage>
        <taxon>Bacteria</taxon>
        <taxon>Pseudomonadati</taxon>
        <taxon>Thermodesulfobacteriota</taxon>
        <taxon>Desulfuromonadia</taxon>
        <taxon>Geobacterales</taxon>
        <taxon>Geobacteraceae</taxon>
        <taxon>Geomesophilobacter</taxon>
    </lineage>
</organism>
<comment type="subcellular location">
    <subcellularLocation>
        <location evidence="8">Cytoplasm</location>
    </subcellularLocation>
</comment>
<name>A0A8J7IXS4_9BACT</name>
<dbReference type="InterPro" id="IPR004534">
    <property type="entry name" value="SelA_trans"/>
</dbReference>
<evidence type="ECO:0000256" key="8">
    <source>
        <dbReference type="HAMAP-Rule" id="MF_00423"/>
    </source>
</evidence>
<dbReference type="Pfam" id="PF12390">
    <property type="entry name" value="Se-cys_synth_N"/>
    <property type="match status" value="1"/>
</dbReference>
<comment type="cofactor">
    <cofactor evidence="1 8 9">
        <name>pyridoxal 5'-phosphate</name>
        <dbReference type="ChEBI" id="CHEBI:597326"/>
    </cofactor>
</comment>
<dbReference type="Gene3D" id="3.40.640.10">
    <property type="entry name" value="Type I PLP-dependent aspartate aminotransferase-like (Major domain)"/>
    <property type="match status" value="1"/>
</dbReference>
<dbReference type="InterPro" id="IPR015424">
    <property type="entry name" value="PyrdxlP-dep_Trfase"/>
</dbReference>
<feature type="modified residue" description="N6-(pyridoxal phosphate)lysine" evidence="8 9">
    <location>
        <position position="291"/>
    </location>
</feature>
<evidence type="ECO:0000256" key="2">
    <source>
        <dbReference type="ARBA" id="ARBA00022490"/>
    </source>
</evidence>
<dbReference type="InterPro" id="IPR018319">
    <property type="entry name" value="SelA-like"/>
</dbReference>
<sequence>METLKLIPKVDKVLNWPQVQHLLAGHPRELVLAAVRSVLDRLRSRARQGGLPAAALAEAAVAAEIVSELSLLAAPSLKRVINGTGIVIHTNLGRSVLPEAARAALEVAFSYSNLEFDLETSGRGSRYTHVEPLLCELTGAEAALVVNNNAAAVLLALGALASGREAIVSRGELVEIGGSFRIPDVMRLSGVTLTEVGTTNRTHAKDYRQAVTPETALLMKVHRSNFSVLGFTAEVEPEEMVALGAECNLPVLVDLGSGSLIDLGRFLPYREPSVQQYIEAGVDVVTFSGDKLLGGPQAGIIVGKKALVEPMKMHPLLRAVRMDKLTLATLEATLALYRDQRNALQEIPTLRMLTEPVAAIAERGTGLVRRLRRRLPPAVTLKMEDGVSQAGGGSLPLLELPTRLIRVTVDGLSEQEIERRLRNAAVPVLGRISKGGYLLDPRTLLDRDLDDLAAALATLAG</sequence>
<dbReference type="Gene3D" id="3.90.1150.180">
    <property type="match status" value="1"/>
</dbReference>
<evidence type="ECO:0000256" key="6">
    <source>
        <dbReference type="ARBA" id="ARBA00023266"/>
    </source>
</evidence>
<keyword evidence="12" id="KW-1185">Reference proteome</keyword>
<dbReference type="EC" id="2.9.1.1" evidence="8"/>
<dbReference type="GO" id="GO:0001717">
    <property type="term" value="P:conversion of seryl-tRNAsec to selenocys-tRNAsec"/>
    <property type="evidence" value="ECO:0007669"/>
    <property type="project" value="UniProtKB-UniRule"/>
</dbReference>
<keyword evidence="6 8" id="KW-0711">Selenium</keyword>
<accession>A0A8J7IXS4</accession>
<dbReference type="HAMAP" id="MF_00423">
    <property type="entry name" value="SelA"/>
    <property type="match status" value="1"/>
</dbReference>
<dbReference type="PANTHER" id="PTHR32328">
    <property type="entry name" value="L-SERYL-TRNA(SEC) SELENIUM TRANSFERASE"/>
    <property type="match status" value="1"/>
</dbReference>
<dbReference type="SUPFAM" id="SSF53383">
    <property type="entry name" value="PLP-dependent transferases"/>
    <property type="match status" value="1"/>
</dbReference>
<dbReference type="Proteomes" id="UP000636888">
    <property type="component" value="Unassembled WGS sequence"/>
</dbReference>
<comment type="function">
    <text evidence="8">Converts seryl-tRNA(Sec) to selenocysteinyl-tRNA(Sec) required for selenoprotein biosynthesis.</text>
</comment>
<evidence type="ECO:0000259" key="10">
    <source>
        <dbReference type="Pfam" id="PF12390"/>
    </source>
</evidence>
<dbReference type="GO" id="GO:0004125">
    <property type="term" value="F:L-seryl-tRNA(Sec) selenium transferase activity"/>
    <property type="evidence" value="ECO:0007669"/>
    <property type="project" value="UniProtKB-UniRule"/>
</dbReference>
<dbReference type="RefSeq" id="WP_199383674.1">
    <property type="nucleotide sequence ID" value="NZ_JAEMHM010000006.1"/>
</dbReference>
<protein>
    <recommendedName>
        <fullName evidence="8">L-seryl-tRNA(Sec) selenium transferase</fullName>
        <ecNumber evidence="8">2.9.1.1</ecNumber>
    </recommendedName>
    <alternativeName>
        <fullName evidence="8">Selenocysteine synthase</fullName>
        <shortName evidence="8">Sec synthase</shortName>
    </alternativeName>
    <alternativeName>
        <fullName evidence="8">Selenocysteinyl-tRNA(Sec) synthase</fullName>
    </alternativeName>
</protein>
<dbReference type="EMBL" id="JAEMHM010000006">
    <property type="protein sequence ID" value="MBJ6724787.1"/>
    <property type="molecule type" value="Genomic_DNA"/>
</dbReference>
<evidence type="ECO:0000256" key="7">
    <source>
        <dbReference type="ARBA" id="ARBA00044507"/>
    </source>
</evidence>
<evidence type="ECO:0000256" key="5">
    <source>
        <dbReference type="ARBA" id="ARBA00022917"/>
    </source>
</evidence>
<gene>
    <name evidence="8" type="primary">selA</name>
    <name evidence="11" type="ORF">JFN93_08725</name>
</gene>
<evidence type="ECO:0000256" key="4">
    <source>
        <dbReference type="ARBA" id="ARBA00022898"/>
    </source>
</evidence>
<keyword evidence="4 8" id="KW-0663">Pyridoxal phosphate</keyword>
<dbReference type="AlphaFoldDB" id="A0A8J7IXS4"/>